<name>A0A8S9SP35_BRACR</name>
<sequence>MAATMKLSKLRVCSDSLMLIAAINNKQQMKEIVVRSSLCMAATMKLSKLRVCSDSLMLIAAINNKQQMKEIVGIVRDIQEISSEFDFIVFFHIPRKNNERADSLAKQTLRAVSV</sequence>
<evidence type="ECO:0000313" key="3">
    <source>
        <dbReference type="Proteomes" id="UP000712600"/>
    </source>
</evidence>
<dbReference type="GO" id="GO:0003676">
    <property type="term" value="F:nucleic acid binding"/>
    <property type="evidence" value="ECO:0007669"/>
    <property type="project" value="InterPro"/>
</dbReference>
<dbReference type="InterPro" id="IPR002156">
    <property type="entry name" value="RNaseH_domain"/>
</dbReference>
<protein>
    <recommendedName>
        <fullName evidence="1">RNase H type-1 domain-containing protein</fullName>
    </recommendedName>
</protein>
<dbReference type="SUPFAM" id="SSF53098">
    <property type="entry name" value="Ribonuclease H-like"/>
    <property type="match status" value="1"/>
</dbReference>
<evidence type="ECO:0000259" key="1">
    <source>
        <dbReference type="Pfam" id="PF13456"/>
    </source>
</evidence>
<gene>
    <name evidence="2" type="ORF">F2Q69_00033074</name>
</gene>
<dbReference type="Proteomes" id="UP000712600">
    <property type="component" value="Unassembled WGS sequence"/>
</dbReference>
<dbReference type="InterPro" id="IPR036397">
    <property type="entry name" value="RNaseH_sf"/>
</dbReference>
<reference evidence="2" key="1">
    <citation type="submission" date="2019-12" db="EMBL/GenBank/DDBJ databases">
        <title>Genome sequencing and annotation of Brassica cretica.</title>
        <authorList>
            <person name="Studholme D.J."/>
            <person name="Sarris P."/>
        </authorList>
    </citation>
    <scope>NUCLEOTIDE SEQUENCE</scope>
    <source>
        <strain evidence="2">PFS-109/04</strain>
        <tissue evidence="2">Leaf</tissue>
    </source>
</reference>
<evidence type="ECO:0000313" key="2">
    <source>
        <dbReference type="EMBL" id="KAF3602114.1"/>
    </source>
</evidence>
<dbReference type="EMBL" id="QGKX02000004">
    <property type="protein sequence ID" value="KAF3602114.1"/>
    <property type="molecule type" value="Genomic_DNA"/>
</dbReference>
<proteinExistence type="predicted"/>
<dbReference type="AlphaFoldDB" id="A0A8S9SP35"/>
<accession>A0A8S9SP35</accession>
<organism evidence="2 3">
    <name type="scientific">Brassica cretica</name>
    <name type="common">Mustard</name>
    <dbReference type="NCBI Taxonomy" id="69181"/>
    <lineage>
        <taxon>Eukaryota</taxon>
        <taxon>Viridiplantae</taxon>
        <taxon>Streptophyta</taxon>
        <taxon>Embryophyta</taxon>
        <taxon>Tracheophyta</taxon>
        <taxon>Spermatophyta</taxon>
        <taxon>Magnoliopsida</taxon>
        <taxon>eudicotyledons</taxon>
        <taxon>Gunneridae</taxon>
        <taxon>Pentapetalae</taxon>
        <taxon>rosids</taxon>
        <taxon>malvids</taxon>
        <taxon>Brassicales</taxon>
        <taxon>Brassicaceae</taxon>
        <taxon>Brassiceae</taxon>
        <taxon>Brassica</taxon>
    </lineage>
</organism>
<comment type="caution">
    <text evidence="2">The sequence shown here is derived from an EMBL/GenBank/DDBJ whole genome shotgun (WGS) entry which is preliminary data.</text>
</comment>
<dbReference type="GO" id="GO:0004523">
    <property type="term" value="F:RNA-DNA hybrid ribonuclease activity"/>
    <property type="evidence" value="ECO:0007669"/>
    <property type="project" value="InterPro"/>
</dbReference>
<dbReference type="Gene3D" id="3.30.420.10">
    <property type="entry name" value="Ribonuclease H-like superfamily/Ribonuclease H"/>
    <property type="match status" value="1"/>
</dbReference>
<feature type="domain" description="RNase H type-1" evidence="1">
    <location>
        <begin position="38"/>
        <end position="107"/>
    </location>
</feature>
<dbReference type="InterPro" id="IPR012337">
    <property type="entry name" value="RNaseH-like_sf"/>
</dbReference>
<dbReference type="Pfam" id="PF13456">
    <property type="entry name" value="RVT_3"/>
    <property type="match status" value="1"/>
</dbReference>
<dbReference type="PANTHER" id="PTHR47074:SF49">
    <property type="entry name" value="POLYNUCLEOTIDYL TRANSFERASE, RIBONUCLEASE H-LIKE SUPERFAMILY PROTEIN"/>
    <property type="match status" value="1"/>
</dbReference>
<dbReference type="InterPro" id="IPR052929">
    <property type="entry name" value="RNase_H-like_EbsB-rel"/>
</dbReference>
<dbReference type="PANTHER" id="PTHR47074">
    <property type="entry name" value="BNAC02G40300D PROTEIN"/>
    <property type="match status" value="1"/>
</dbReference>